<keyword evidence="10 11" id="KW-0539">Nucleus</keyword>
<evidence type="ECO:0000256" key="3">
    <source>
        <dbReference type="ARBA" id="ARBA00022459"/>
    </source>
</evidence>
<dbReference type="RefSeq" id="XP_009552114.1">
    <property type="nucleotide sequence ID" value="XM_009553819.1"/>
</dbReference>
<evidence type="ECO:0000256" key="8">
    <source>
        <dbReference type="ARBA" id="ARBA00023136"/>
    </source>
</evidence>
<dbReference type="GO" id="GO:0031965">
    <property type="term" value="C:nuclear membrane"/>
    <property type="evidence" value="ECO:0007669"/>
    <property type="project" value="UniProtKB-SubCell"/>
</dbReference>
<keyword evidence="7" id="KW-1133">Transmembrane helix</keyword>
<proteinExistence type="inferred from homology"/>
<dbReference type="PANTHER" id="PTHR28012">
    <property type="entry name" value="NUCLEAR FUSION PROTEIN KAR5"/>
    <property type="match status" value="1"/>
</dbReference>
<dbReference type="Proteomes" id="UP000030671">
    <property type="component" value="Unassembled WGS sequence"/>
</dbReference>
<sequence length="101" mass="11533">RKPDCFRQAAGQIYIRCEDLDMDEGSRVRAAISMTLCELKTAQYQSTPMECAAFSLNTKTDALQDMPYADCVEAISRSAQFWASYSGYLREIREPCRLNLF</sequence>
<evidence type="ECO:0000256" key="9">
    <source>
        <dbReference type="ARBA" id="ARBA00023180"/>
    </source>
</evidence>
<evidence type="ECO:0000256" key="11">
    <source>
        <dbReference type="RuleBase" id="RU368082"/>
    </source>
</evidence>
<dbReference type="KEGG" id="hir:HETIRDRAFT_329426"/>
<keyword evidence="8" id="KW-0472">Membrane</keyword>
<dbReference type="HOGENOM" id="CLU_155625_0_0_1"/>
<evidence type="ECO:0000313" key="12">
    <source>
        <dbReference type="EMBL" id="ETW75874.1"/>
    </source>
</evidence>
<evidence type="ECO:0000256" key="6">
    <source>
        <dbReference type="ARBA" id="ARBA00022824"/>
    </source>
</evidence>
<feature type="non-terminal residue" evidence="12">
    <location>
        <position position="1"/>
    </location>
</feature>
<keyword evidence="5 11" id="KW-0732">Signal</keyword>
<dbReference type="InParanoid" id="W4JQY4"/>
<dbReference type="GeneID" id="20671492"/>
<comment type="function">
    <text evidence="1 11">Required for nuclear membrane fusion during karyogamy.</text>
</comment>
<dbReference type="eggNOG" id="ENOG502S7TG">
    <property type="taxonomic scope" value="Eukaryota"/>
</dbReference>
<dbReference type="GO" id="GO:0005789">
    <property type="term" value="C:endoplasmic reticulum membrane"/>
    <property type="evidence" value="ECO:0007669"/>
    <property type="project" value="UniProtKB-SubCell"/>
</dbReference>
<keyword evidence="13" id="KW-1185">Reference proteome</keyword>
<keyword evidence="9" id="KW-0325">Glycoprotein</keyword>
<dbReference type="InterPro" id="IPR007292">
    <property type="entry name" value="Nuclear_fusion_Kar5"/>
</dbReference>
<gene>
    <name evidence="12" type="ORF">HETIRDRAFT_329426</name>
</gene>
<comment type="similarity">
    <text evidence="2 11">Belongs to the KAR5 family.</text>
</comment>
<comment type="subcellular location">
    <subcellularLocation>
        <location evidence="11">Endoplasmic reticulum membrane</location>
    </subcellularLocation>
    <subcellularLocation>
        <location evidence="11">Nucleus membrane</location>
    </subcellularLocation>
</comment>
<dbReference type="Pfam" id="PF04163">
    <property type="entry name" value="Tht1"/>
    <property type="match status" value="1"/>
</dbReference>
<evidence type="ECO:0000256" key="5">
    <source>
        <dbReference type="ARBA" id="ARBA00022729"/>
    </source>
</evidence>
<evidence type="ECO:0000256" key="1">
    <source>
        <dbReference type="ARBA" id="ARBA00003389"/>
    </source>
</evidence>
<accession>W4JQY4</accession>
<reference evidence="12 13" key="1">
    <citation type="journal article" date="2012" name="New Phytol.">
        <title>Insight into trade-off between wood decay and parasitism from the genome of a fungal forest pathogen.</title>
        <authorList>
            <person name="Olson A."/>
            <person name="Aerts A."/>
            <person name="Asiegbu F."/>
            <person name="Belbahri L."/>
            <person name="Bouzid O."/>
            <person name="Broberg A."/>
            <person name="Canback B."/>
            <person name="Coutinho P.M."/>
            <person name="Cullen D."/>
            <person name="Dalman K."/>
            <person name="Deflorio G."/>
            <person name="van Diepen L.T."/>
            <person name="Dunand C."/>
            <person name="Duplessis S."/>
            <person name="Durling M."/>
            <person name="Gonthier P."/>
            <person name="Grimwood J."/>
            <person name="Fossdal C.G."/>
            <person name="Hansson D."/>
            <person name="Henrissat B."/>
            <person name="Hietala A."/>
            <person name="Himmelstrand K."/>
            <person name="Hoffmeister D."/>
            <person name="Hogberg N."/>
            <person name="James T.Y."/>
            <person name="Karlsson M."/>
            <person name="Kohler A."/>
            <person name="Kues U."/>
            <person name="Lee Y.H."/>
            <person name="Lin Y.C."/>
            <person name="Lind M."/>
            <person name="Lindquist E."/>
            <person name="Lombard V."/>
            <person name="Lucas S."/>
            <person name="Lunden K."/>
            <person name="Morin E."/>
            <person name="Murat C."/>
            <person name="Park J."/>
            <person name="Raffaello T."/>
            <person name="Rouze P."/>
            <person name="Salamov A."/>
            <person name="Schmutz J."/>
            <person name="Solheim H."/>
            <person name="Stahlberg J."/>
            <person name="Velez H."/>
            <person name="de Vries R.P."/>
            <person name="Wiebenga A."/>
            <person name="Woodward S."/>
            <person name="Yakovlev I."/>
            <person name="Garbelotto M."/>
            <person name="Martin F."/>
            <person name="Grigoriev I.V."/>
            <person name="Stenlid J."/>
        </authorList>
    </citation>
    <scope>NUCLEOTIDE SEQUENCE [LARGE SCALE GENOMIC DNA]</scope>
    <source>
        <strain evidence="12 13">TC 32-1</strain>
    </source>
</reference>
<name>W4JQY4_HETIT</name>
<protein>
    <submittedName>
        <fullName evidence="12">Uncharacterized protein</fullName>
    </submittedName>
</protein>
<evidence type="ECO:0000313" key="13">
    <source>
        <dbReference type="Proteomes" id="UP000030671"/>
    </source>
</evidence>
<evidence type="ECO:0000256" key="7">
    <source>
        <dbReference type="ARBA" id="ARBA00022989"/>
    </source>
</evidence>
<keyword evidence="3 11" id="KW-0415">Karyogamy</keyword>
<evidence type="ECO:0000256" key="2">
    <source>
        <dbReference type="ARBA" id="ARBA00010473"/>
    </source>
</evidence>
<evidence type="ECO:0000256" key="4">
    <source>
        <dbReference type="ARBA" id="ARBA00022692"/>
    </source>
</evidence>
<keyword evidence="4" id="KW-0812">Transmembrane</keyword>
<dbReference type="GO" id="GO:0048288">
    <property type="term" value="P:nuclear membrane fusion involved in karyogamy"/>
    <property type="evidence" value="ECO:0007669"/>
    <property type="project" value="UniProtKB-UniRule"/>
</dbReference>
<evidence type="ECO:0000256" key="10">
    <source>
        <dbReference type="ARBA" id="ARBA00023242"/>
    </source>
</evidence>
<dbReference type="AlphaFoldDB" id="W4JQY4"/>
<dbReference type="GO" id="GO:0000742">
    <property type="term" value="P:karyogamy involved in conjugation with cellular fusion"/>
    <property type="evidence" value="ECO:0007669"/>
    <property type="project" value="UniProtKB-UniRule"/>
</dbReference>
<organism evidence="12 13">
    <name type="scientific">Heterobasidion irregulare (strain TC 32-1)</name>
    <dbReference type="NCBI Taxonomy" id="747525"/>
    <lineage>
        <taxon>Eukaryota</taxon>
        <taxon>Fungi</taxon>
        <taxon>Dikarya</taxon>
        <taxon>Basidiomycota</taxon>
        <taxon>Agaricomycotina</taxon>
        <taxon>Agaricomycetes</taxon>
        <taxon>Russulales</taxon>
        <taxon>Bondarzewiaceae</taxon>
        <taxon>Heterobasidion</taxon>
        <taxon>Heterobasidion annosum species complex</taxon>
    </lineage>
</organism>
<dbReference type="EMBL" id="KI925465">
    <property type="protein sequence ID" value="ETW75874.1"/>
    <property type="molecule type" value="Genomic_DNA"/>
</dbReference>
<dbReference type="PANTHER" id="PTHR28012:SF1">
    <property type="entry name" value="NUCLEAR FUSION PROTEIN KAR5"/>
    <property type="match status" value="1"/>
</dbReference>
<keyword evidence="6 11" id="KW-0256">Endoplasmic reticulum</keyword>
<dbReference type="OrthoDB" id="5311848at2759"/>